<evidence type="ECO:0000313" key="2">
    <source>
        <dbReference type="Proteomes" id="UP000304953"/>
    </source>
</evidence>
<keyword evidence="1" id="KW-0969">Cilium</keyword>
<evidence type="ECO:0000313" key="1">
    <source>
        <dbReference type="EMBL" id="TGY96840.1"/>
    </source>
</evidence>
<organism evidence="1 2">
    <name type="scientific">Petralouisia muris</name>
    <dbReference type="NCBI Taxonomy" id="3032872"/>
    <lineage>
        <taxon>Bacteria</taxon>
        <taxon>Bacillati</taxon>
        <taxon>Bacillota</taxon>
        <taxon>Clostridia</taxon>
        <taxon>Lachnospirales</taxon>
        <taxon>Lachnospiraceae</taxon>
        <taxon>Petralouisia</taxon>
    </lineage>
</organism>
<name>A0AC61RY08_9FIRM</name>
<accession>A0AC61RY08</accession>
<dbReference type="Proteomes" id="UP000304953">
    <property type="component" value="Unassembled WGS sequence"/>
</dbReference>
<proteinExistence type="predicted"/>
<sequence length="252" mass="27338">MAVTVPVQNGEIVNGYDPAKEAEEAKKERSGGALGKEAFLQLLVAQMKYQDPLEPTSNTEYISQLATFSSLEEMQNMRASLETSQATNLVGKTVIMGIDVSGETKYISGRVDQVRKEGSKIYLSIDDSWYNIDDLDTVVDDEYLEATLIAEDFEEEIGKMPDPSKLLLSDKEKLAAITAAYNSLTAYQQAHIKQYCKDAYTKFENLVKRMNELSPPDTNKPDDSGDGKDDATAGGTGGTEGGGTGSTEGSTT</sequence>
<protein>
    <submittedName>
        <fullName evidence="1">Flagellar hook capping protein</fullName>
    </submittedName>
</protein>
<gene>
    <name evidence="1" type="ORF">E5329_07545</name>
</gene>
<reference evidence="1" key="1">
    <citation type="submission" date="2019-04" db="EMBL/GenBank/DDBJ databases">
        <title>Microbes associate with the intestines of laboratory mice.</title>
        <authorList>
            <person name="Navarre W."/>
            <person name="Wong E."/>
            <person name="Huang K."/>
            <person name="Tropini C."/>
            <person name="Ng K."/>
            <person name="Yu B."/>
        </authorList>
    </citation>
    <scope>NUCLEOTIDE SEQUENCE</scope>
    <source>
        <strain evidence="1">NM01_1-7b</strain>
    </source>
</reference>
<keyword evidence="2" id="KW-1185">Reference proteome</keyword>
<keyword evidence="1" id="KW-0966">Cell projection</keyword>
<keyword evidence="1" id="KW-0282">Flagellum</keyword>
<comment type="caution">
    <text evidence="1">The sequence shown here is derived from an EMBL/GenBank/DDBJ whole genome shotgun (WGS) entry which is preliminary data.</text>
</comment>
<dbReference type="EMBL" id="SRYA01000012">
    <property type="protein sequence ID" value="TGY96840.1"/>
    <property type="molecule type" value="Genomic_DNA"/>
</dbReference>